<protein>
    <submittedName>
        <fullName evidence="1">Uncharacterized protein</fullName>
    </submittedName>
</protein>
<feature type="non-terminal residue" evidence="1">
    <location>
        <position position="1"/>
    </location>
</feature>
<gene>
    <name evidence="1" type="ORF">GCK32_022199</name>
</gene>
<name>A0AAN8GCL2_TRICO</name>
<keyword evidence="2" id="KW-1185">Reference proteome</keyword>
<dbReference type="Proteomes" id="UP001331761">
    <property type="component" value="Unassembled WGS sequence"/>
</dbReference>
<reference evidence="1 2" key="1">
    <citation type="submission" date="2019-10" db="EMBL/GenBank/DDBJ databases">
        <title>Assembly and Annotation for the nematode Trichostrongylus colubriformis.</title>
        <authorList>
            <person name="Martin J."/>
        </authorList>
    </citation>
    <scope>NUCLEOTIDE SEQUENCE [LARGE SCALE GENOMIC DNA]</scope>
    <source>
        <strain evidence="1">G859</strain>
        <tissue evidence="1">Whole worm</tissue>
    </source>
</reference>
<comment type="caution">
    <text evidence="1">The sequence shown here is derived from an EMBL/GenBank/DDBJ whole genome shotgun (WGS) entry which is preliminary data.</text>
</comment>
<organism evidence="1 2">
    <name type="scientific">Trichostrongylus colubriformis</name>
    <name type="common">Black scour worm</name>
    <dbReference type="NCBI Taxonomy" id="6319"/>
    <lineage>
        <taxon>Eukaryota</taxon>
        <taxon>Metazoa</taxon>
        <taxon>Ecdysozoa</taxon>
        <taxon>Nematoda</taxon>
        <taxon>Chromadorea</taxon>
        <taxon>Rhabditida</taxon>
        <taxon>Rhabditina</taxon>
        <taxon>Rhabditomorpha</taxon>
        <taxon>Strongyloidea</taxon>
        <taxon>Trichostrongylidae</taxon>
        <taxon>Trichostrongylus</taxon>
    </lineage>
</organism>
<accession>A0AAN8GCL2</accession>
<sequence>WRRNKVKILYVAIESEVTNPNILRVAGDISNVVKGNTFGDVARADIVKNVMKRLCDEYD</sequence>
<dbReference type="AlphaFoldDB" id="A0AAN8GCL2"/>
<proteinExistence type="predicted"/>
<evidence type="ECO:0000313" key="2">
    <source>
        <dbReference type="Proteomes" id="UP001331761"/>
    </source>
</evidence>
<dbReference type="EMBL" id="WIXE01005163">
    <property type="protein sequence ID" value="KAK5982403.1"/>
    <property type="molecule type" value="Genomic_DNA"/>
</dbReference>
<evidence type="ECO:0000313" key="1">
    <source>
        <dbReference type="EMBL" id="KAK5982403.1"/>
    </source>
</evidence>